<proteinExistence type="predicted"/>
<dbReference type="InterPro" id="IPR053710">
    <property type="entry name" value="Arylamine_NAT_domain_sf"/>
</dbReference>
<dbReference type="OrthoDB" id="10260017at2759"/>
<reference evidence="1 2" key="1">
    <citation type="submission" date="2012-10" db="EMBL/GenBank/DDBJ databases">
        <title>Genome sequencing and analysis of entomopathogenic fungi Beauveria bassiana D1-5.</title>
        <authorList>
            <person name="Li Q."/>
            <person name="Wang L."/>
            <person name="Zhang Z."/>
            <person name="Wang Q."/>
            <person name="Ren J."/>
            <person name="Wang M."/>
            <person name="Xu W."/>
            <person name="Wang J."/>
            <person name="Lu Y."/>
            <person name="Du Q."/>
            <person name="Sun Z."/>
        </authorList>
    </citation>
    <scope>NUCLEOTIDE SEQUENCE [LARGE SCALE GENOMIC DNA]</scope>
    <source>
        <strain evidence="1 2">D1-5</strain>
    </source>
</reference>
<accession>A0A0A2WET2</accession>
<evidence type="ECO:0000313" key="1">
    <source>
        <dbReference type="EMBL" id="KGQ11649.1"/>
    </source>
</evidence>
<organism evidence="1 2">
    <name type="scientific">Beauveria bassiana D1-5</name>
    <dbReference type="NCBI Taxonomy" id="1245745"/>
    <lineage>
        <taxon>Eukaryota</taxon>
        <taxon>Fungi</taxon>
        <taxon>Dikarya</taxon>
        <taxon>Ascomycota</taxon>
        <taxon>Pezizomycotina</taxon>
        <taxon>Sordariomycetes</taxon>
        <taxon>Hypocreomycetidae</taxon>
        <taxon>Hypocreales</taxon>
        <taxon>Cordycipitaceae</taxon>
        <taxon>Beauveria</taxon>
    </lineage>
</organism>
<dbReference type="STRING" id="1245745.A0A0A2WET2"/>
<name>A0A0A2WET2_BEABA</name>
<sequence>MTRVRNRTRTDGIPSREYQGRADVAFGGDGSTAPLCMNEAATVHDNLGSQQVRLVHDPIDKQQHSEPRPFRSSSSSRGILRCRTGGRALTLCTGGRCSWCVFCDEGGPVEFTKVAVTEEDSGDDCIAGKVMLVNDLVKVNLGGKTQAVCQLLSESERLAALRTYFIQP</sequence>
<comment type="caution">
    <text evidence="1">The sequence shown here is derived from an EMBL/GenBank/DDBJ whole genome shotgun (WGS) entry which is preliminary data.</text>
</comment>
<gene>
    <name evidence="1" type="ORF">BBAD15_g2608</name>
</gene>
<dbReference type="Gene3D" id="3.30.2140.20">
    <property type="match status" value="1"/>
</dbReference>
<dbReference type="Proteomes" id="UP000030106">
    <property type="component" value="Unassembled WGS sequence"/>
</dbReference>
<dbReference type="EMBL" id="ANFO01000188">
    <property type="protein sequence ID" value="KGQ11649.1"/>
    <property type="molecule type" value="Genomic_DNA"/>
</dbReference>
<dbReference type="HOGENOM" id="CLU_049918_2_2_1"/>
<dbReference type="AlphaFoldDB" id="A0A0A2WET2"/>
<evidence type="ECO:0000313" key="2">
    <source>
        <dbReference type="Proteomes" id="UP000030106"/>
    </source>
</evidence>
<protein>
    <submittedName>
        <fullName evidence="1">Uncharacterized protein</fullName>
    </submittedName>
</protein>